<dbReference type="GO" id="GO:0005829">
    <property type="term" value="C:cytosol"/>
    <property type="evidence" value="ECO:0007669"/>
    <property type="project" value="TreeGrafter"/>
</dbReference>
<dbReference type="InterPro" id="IPR022761">
    <property type="entry name" value="Fumarate_lyase_N"/>
</dbReference>
<gene>
    <name evidence="9" type="primary">aspA</name>
    <name evidence="9" type="ORF">CXF48_09005</name>
</gene>
<reference evidence="9 10" key="1">
    <citation type="submission" date="2018-01" db="EMBL/GenBank/DDBJ databases">
        <title>Twenty Corynebacterium bovis Genomes.</title>
        <authorList>
            <person name="Gulvik C.A."/>
        </authorList>
    </citation>
    <scope>NUCLEOTIDE SEQUENCE [LARGE SCALE GENOMIC DNA]</scope>
    <source>
        <strain evidence="9 10">F6900</strain>
    </source>
</reference>
<dbReference type="CDD" id="cd01357">
    <property type="entry name" value="Aspartase"/>
    <property type="match status" value="1"/>
</dbReference>
<dbReference type="FunFam" id="1.20.200.10:FF:000001">
    <property type="entry name" value="Fumarate hydratase, mitochondrial"/>
    <property type="match status" value="1"/>
</dbReference>
<feature type="compositionally biased region" description="Low complexity" evidence="6">
    <location>
        <begin position="27"/>
        <end position="50"/>
    </location>
</feature>
<dbReference type="InterPro" id="IPR018951">
    <property type="entry name" value="Fumarase_C_C"/>
</dbReference>
<evidence type="ECO:0000259" key="7">
    <source>
        <dbReference type="Pfam" id="PF00206"/>
    </source>
</evidence>
<dbReference type="InterPro" id="IPR051546">
    <property type="entry name" value="Aspartate_Ammonia-Lyase"/>
</dbReference>
<comment type="caution">
    <text evidence="9">The sequence shown here is derived from an EMBL/GenBank/DDBJ whole genome shotgun (WGS) entry which is preliminary data.</text>
</comment>
<evidence type="ECO:0000256" key="1">
    <source>
        <dbReference type="ARBA" id="ARBA00005596"/>
    </source>
</evidence>
<dbReference type="NCBIfam" id="TIGR00839">
    <property type="entry name" value="aspA"/>
    <property type="match status" value="1"/>
</dbReference>
<dbReference type="Gene3D" id="1.10.40.30">
    <property type="entry name" value="Fumarase/aspartase (C-terminal domain)"/>
    <property type="match status" value="1"/>
</dbReference>
<dbReference type="PROSITE" id="PS00163">
    <property type="entry name" value="FUMARATE_LYASES"/>
    <property type="match status" value="1"/>
</dbReference>
<dbReference type="PANTHER" id="PTHR42696:SF2">
    <property type="entry name" value="ASPARTATE AMMONIA-LYASE"/>
    <property type="match status" value="1"/>
</dbReference>
<dbReference type="InterPro" id="IPR000362">
    <property type="entry name" value="Fumarate_lyase_fam"/>
</dbReference>
<dbReference type="NCBIfam" id="NF008909">
    <property type="entry name" value="PRK12273.1"/>
    <property type="match status" value="1"/>
</dbReference>
<dbReference type="EMBL" id="PQNK01000015">
    <property type="protein sequence ID" value="RRO85952.1"/>
    <property type="molecule type" value="Genomic_DNA"/>
</dbReference>
<dbReference type="EC" id="4.3.1.1" evidence="2 5"/>
<evidence type="ECO:0000256" key="6">
    <source>
        <dbReference type="SAM" id="MobiDB-lite"/>
    </source>
</evidence>
<evidence type="ECO:0000256" key="5">
    <source>
        <dbReference type="NCBIfam" id="TIGR00839"/>
    </source>
</evidence>
<feature type="region of interest" description="Disordered" evidence="6">
    <location>
        <begin position="1"/>
        <end position="123"/>
    </location>
</feature>
<dbReference type="SUPFAM" id="SSF48557">
    <property type="entry name" value="L-aspartase-like"/>
    <property type="match status" value="1"/>
</dbReference>
<dbReference type="Gene3D" id="1.20.200.10">
    <property type="entry name" value="Fumarase/aspartase (Central domain)"/>
    <property type="match status" value="1"/>
</dbReference>
<dbReference type="Pfam" id="PF00206">
    <property type="entry name" value="Lyase_1"/>
    <property type="match status" value="1"/>
</dbReference>
<dbReference type="GO" id="GO:0006531">
    <property type="term" value="P:aspartate metabolic process"/>
    <property type="evidence" value="ECO:0007669"/>
    <property type="project" value="InterPro"/>
</dbReference>
<dbReference type="InterPro" id="IPR020557">
    <property type="entry name" value="Fumarate_lyase_CS"/>
</dbReference>
<feature type="compositionally biased region" description="Basic and acidic residues" evidence="6">
    <location>
        <begin position="53"/>
        <end position="63"/>
    </location>
</feature>
<dbReference type="PRINTS" id="PR00145">
    <property type="entry name" value="ARGSUCLYASE"/>
</dbReference>
<dbReference type="InterPro" id="IPR008948">
    <property type="entry name" value="L-Aspartase-like"/>
</dbReference>
<evidence type="ECO:0000256" key="3">
    <source>
        <dbReference type="ARBA" id="ARBA00016146"/>
    </source>
</evidence>
<dbReference type="AlphaFoldDB" id="A0A3R8VT42"/>
<dbReference type="InterPro" id="IPR024083">
    <property type="entry name" value="Fumarase/histidase_N"/>
</dbReference>
<dbReference type="RefSeq" id="WP_125173716.1">
    <property type="nucleotide sequence ID" value="NZ_JAPJOD010000255.1"/>
</dbReference>
<sequence length="610" mass="65368">MAKSSDSRDRSGDETTGDSTLPGTPEATGTTGNTDGSGTTTAADGPDTGSGDTGERDARDSRRNGAGATVTRPTEHPAPATGGRHASDDTTGPGERHADGHDDDRSAHPRAAASDQVTSSTDIITAAETVSRSARTAGTYRTEEDLLGTMEVPADAYYGIHTLRAVENFQVSRTTLNQLPEFIRGMVMVKKAAALANVRLHALPRDKADAIVWACDQMLMHHRCMDQFPIDVFQGGAGTSTNMNVNEVIANLALERLGYEKGRYDVINPNDDVNMSQSTNDAYPTGFRLGIHAAFEELTKHLDALQRAFAAKGDEFRDIVTMGRTQLQDAVPMSLGSEFAAFAHNLAEEQAQLRQAAEFMTEVNLGGTAIGTGVNTPAGYRHQVTAALEEVTGITMSSARDLIEATSDTGAYVNAHSAVKRVAMKLSKICNDLRLLSSGPRAGLNEINLPPRQAGSSIMPAKVNPVIPEVVNQICFKVFGNDVTVAMAAEAGQLQLNVMEPVIAQSLFESIRFLARACTILRTRCVVGITANADVCDAYVKNSIGIVTYLNPLIGHHNGDLIGKEAAKTGKSVRDLVLEKGLLDEETLNQVLSRENLLHPVWRGELYLNR</sequence>
<protein>
    <recommendedName>
        <fullName evidence="3 5">Aspartate ammonia-lyase</fullName>
        <ecNumber evidence="2 5">4.3.1.1</ecNumber>
    </recommendedName>
</protein>
<name>A0A3R8VT42_9CORY</name>
<evidence type="ECO:0000256" key="2">
    <source>
        <dbReference type="ARBA" id="ARBA00012992"/>
    </source>
</evidence>
<dbReference type="Pfam" id="PF10415">
    <property type="entry name" value="FumaraseC_C"/>
    <property type="match status" value="1"/>
</dbReference>
<accession>A0A3R8VT42</accession>
<dbReference type="Gene3D" id="1.10.275.10">
    <property type="entry name" value="Fumarase/aspartase (N-terminal domain)"/>
    <property type="match status" value="1"/>
</dbReference>
<dbReference type="GO" id="GO:0006099">
    <property type="term" value="P:tricarboxylic acid cycle"/>
    <property type="evidence" value="ECO:0007669"/>
    <property type="project" value="InterPro"/>
</dbReference>
<evidence type="ECO:0000259" key="8">
    <source>
        <dbReference type="Pfam" id="PF10415"/>
    </source>
</evidence>
<evidence type="ECO:0000313" key="9">
    <source>
        <dbReference type="EMBL" id="RRO85952.1"/>
    </source>
</evidence>
<feature type="compositionally biased region" description="Basic and acidic residues" evidence="6">
    <location>
        <begin position="94"/>
        <end position="107"/>
    </location>
</feature>
<feature type="domain" description="Fumarate lyase N-terminal" evidence="7">
    <location>
        <begin position="148"/>
        <end position="480"/>
    </location>
</feature>
<feature type="domain" description="Fumarase C C-terminal" evidence="8">
    <location>
        <begin position="546"/>
        <end position="599"/>
    </location>
</feature>
<dbReference type="GO" id="GO:0008797">
    <property type="term" value="F:aspartate ammonia-lyase activity"/>
    <property type="evidence" value="ECO:0007669"/>
    <property type="project" value="UniProtKB-UniRule"/>
</dbReference>
<proteinExistence type="inferred from homology"/>
<feature type="compositionally biased region" description="Basic and acidic residues" evidence="6">
    <location>
        <begin position="1"/>
        <end position="13"/>
    </location>
</feature>
<evidence type="ECO:0000313" key="10">
    <source>
        <dbReference type="Proteomes" id="UP000276526"/>
    </source>
</evidence>
<dbReference type="Proteomes" id="UP000276526">
    <property type="component" value="Unassembled WGS sequence"/>
</dbReference>
<organism evidence="9 10">
    <name type="scientific">Corynebacterium bovis</name>
    <dbReference type="NCBI Taxonomy" id="36808"/>
    <lineage>
        <taxon>Bacteria</taxon>
        <taxon>Bacillati</taxon>
        <taxon>Actinomycetota</taxon>
        <taxon>Actinomycetes</taxon>
        <taxon>Mycobacteriales</taxon>
        <taxon>Corynebacteriaceae</taxon>
        <taxon>Corynebacterium</taxon>
    </lineage>
</organism>
<keyword evidence="4 9" id="KW-0456">Lyase</keyword>
<evidence type="ECO:0000256" key="4">
    <source>
        <dbReference type="ARBA" id="ARBA00023239"/>
    </source>
</evidence>
<dbReference type="PANTHER" id="PTHR42696">
    <property type="entry name" value="ASPARTATE AMMONIA-LYASE"/>
    <property type="match status" value="1"/>
</dbReference>
<comment type="similarity">
    <text evidence="1">Belongs to the class-II fumarase/aspartase family. Aspartase subfamily.</text>
</comment>
<dbReference type="InterPro" id="IPR004708">
    <property type="entry name" value="ApsA"/>
</dbReference>
<dbReference type="FunFam" id="1.10.275.10:FF:000001">
    <property type="entry name" value="Fumarate hydratase, mitochondrial"/>
    <property type="match status" value="1"/>
</dbReference>
<dbReference type="PRINTS" id="PR00149">
    <property type="entry name" value="FUMRATELYASE"/>
</dbReference>